<evidence type="ECO:0000313" key="2">
    <source>
        <dbReference type="Proteomes" id="UP000244898"/>
    </source>
</evidence>
<name>A0A2R8CEU2_9RHOB</name>
<protein>
    <submittedName>
        <fullName evidence="1">Uncharacterized protein</fullName>
    </submittedName>
</protein>
<dbReference type="EMBL" id="ONZG01000015">
    <property type="protein sequence ID" value="SPJ30974.1"/>
    <property type="molecule type" value="Genomic_DNA"/>
</dbReference>
<reference evidence="2" key="1">
    <citation type="submission" date="2018-03" db="EMBL/GenBank/DDBJ databases">
        <authorList>
            <person name="Rodrigo-Torres L."/>
            <person name="Arahal R. D."/>
            <person name="Lucena T."/>
        </authorList>
    </citation>
    <scope>NUCLEOTIDE SEQUENCE [LARGE SCALE GENOMIC DNA]</scope>
    <source>
        <strain evidence="2">CECT 7615</strain>
    </source>
</reference>
<organism evidence="1 2">
    <name type="scientific">Falsiruegeria mediterranea M17</name>
    <dbReference type="NCBI Taxonomy" id="1200281"/>
    <lineage>
        <taxon>Bacteria</taxon>
        <taxon>Pseudomonadati</taxon>
        <taxon>Pseudomonadota</taxon>
        <taxon>Alphaproteobacteria</taxon>
        <taxon>Rhodobacterales</taxon>
        <taxon>Roseobacteraceae</taxon>
        <taxon>Falsiruegeria</taxon>
    </lineage>
</organism>
<dbReference type="Proteomes" id="UP000244898">
    <property type="component" value="Unassembled WGS sequence"/>
</dbReference>
<dbReference type="AlphaFoldDB" id="A0A2R8CEU2"/>
<sequence>MQAPQKNGENLSTGTFMSIVERYTAIEERHPGTGLDALTAAIKQVRLLGVGAIQETDD</sequence>
<proteinExistence type="predicted"/>
<gene>
    <name evidence="1" type="ORF">TRM7615_04511</name>
</gene>
<accession>A0A2R8CEU2</accession>
<keyword evidence="2" id="KW-1185">Reference proteome</keyword>
<evidence type="ECO:0000313" key="1">
    <source>
        <dbReference type="EMBL" id="SPJ30974.1"/>
    </source>
</evidence>